<evidence type="ECO:0000313" key="2">
    <source>
        <dbReference type="EMBL" id="CAB4127598.1"/>
    </source>
</evidence>
<protein>
    <submittedName>
        <fullName evidence="2">Uncharacterized protein</fullName>
    </submittedName>
</protein>
<feature type="region of interest" description="Disordered" evidence="1">
    <location>
        <begin position="1"/>
        <end position="20"/>
    </location>
</feature>
<proteinExistence type="predicted"/>
<feature type="compositionally biased region" description="Polar residues" evidence="1">
    <location>
        <begin position="506"/>
        <end position="520"/>
    </location>
</feature>
<dbReference type="EMBL" id="LR796212">
    <property type="protein sequence ID" value="CAB4127598.1"/>
    <property type="molecule type" value="Genomic_DNA"/>
</dbReference>
<sequence>MMDLRNQAGQLARKGRNGDSMLMHVTPSEVAGMDKLAQHMGTHMTYNPKTGLPEASFFSHIGDVFTNIIEHPLPALENLALIYMGVDPVTAGAITGGTSAAVSGGNVLKGAITGGVSGYIGGEAGDFAGASGIGGIGSSAIGGAAGGATGALLSGQNPVTGAFTGALAGSVLSTVMQGTNTQVNFDDGSNLTYDQNGKLVNGTQSDGTPIAQASINQANSQSATVETATPATPEQIKGMSDIVTATQNSGGTQGDVYNALKAAGYSDDIMNASFGKDTVTSFQKAAVTQNNAISKIIADGQAANLSNDQIATTLSKAGYNANQTIAVTGADTADQVNQLFKGVNNGQPVSPTNPNQPVNTIGGNGEPVSTLAGGTGTPVGVSNGLSNEDAQNITNIIQHAQDNQLDATAMAKELKAQGYTAQQVIDVVGSGNANAVNNAFTSIGSDTPLHSQHTPINDTNNTSGSTTGGGGSQDLTYTTSMDSNGNTTYHYSDGSTLVVDSNGNPVHSTDTSGQPYISGSNPGLTTTTGGTTTNGTGNPGGVTTVPGNPTIVPIIPIINKVSGTDNTSNTTDTTPVQFGKVASLVNPGANPGWMGQAVKPMYQTTNPNQAQYYWGAHPYADQNATLDNYNYNAVPNAPTTPWGAASSAVGGTQHLDIPAFAANPLSTGPAIPPVPANNQYTWLQSGAVAPAQPVAVP</sequence>
<gene>
    <name evidence="3" type="ORF">UFOVP186_32</name>
    <name evidence="2" type="ORF">UFOVP94_11</name>
</gene>
<feature type="region of interest" description="Disordered" evidence="1">
    <location>
        <begin position="444"/>
        <end position="481"/>
    </location>
</feature>
<accession>A0A6J5KYD9</accession>
<feature type="compositionally biased region" description="Polar residues" evidence="1">
    <location>
        <begin position="444"/>
        <end position="461"/>
    </location>
</feature>
<feature type="region of interest" description="Disordered" evidence="1">
    <location>
        <begin position="506"/>
        <end position="548"/>
    </location>
</feature>
<name>A0A6J5KYD9_9CAUD</name>
<feature type="compositionally biased region" description="Low complexity" evidence="1">
    <location>
        <begin position="521"/>
        <end position="548"/>
    </location>
</feature>
<organism evidence="2">
    <name type="scientific">uncultured Caudovirales phage</name>
    <dbReference type="NCBI Taxonomy" id="2100421"/>
    <lineage>
        <taxon>Viruses</taxon>
        <taxon>Duplodnaviria</taxon>
        <taxon>Heunggongvirae</taxon>
        <taxon>Uroviricota</taxon>
        <taxon>Caudoviricetes</taxon>
        <taxon>Peduoviridae</taxon>
        <taxon>Maltschvirus</taxon>
        <taxon>Maltschvirus maltsch</taxon>
    </lineage>
</organism>
<dbReference type="EMBL" id="LR798239">
    <property type="protein sequence ID" value="CAB5212586.1"/>
    <property type="molecule type" value="Genomic_DNA"/>
</dbReference>
<evidence type="ECO:0000256" key="1">
    <source>
        <dbReference type="SAM" id="MobiDB-lite"/>
    </source>
</evidence>
<reference evidence="2" key="1">
    <citation type="submission" date="2020-04" db="EMBL/GenBank/DDBJ databases">
        <authorList>
            <person name="Chiriac C."/>
            <person name="Salcher M."/>
            <person name="Ghai R."/>
            <person name="Kavagutti S V."/>
        </authorList>
    </citation>
    <scope>NUCLEOTIDE SEQUENCE</scope>
</reference>
<evidence type="ECO:0000313" key="3">
    <source>
        <dbReference type="EMBL" id="CAB5212586.1"/>
    </source>
</evidence>